<name>A0A6M3JB88_9ZZZZ</name>
<dbReference type="EMBL" id="MT142533">
    <property type="protein sequence ID" value="QJA84726.1"/>
    <property type="molecule type" value="Genomic_DNA"/>
</dbReference>
<dbReference type="AlphaFoldDB" id="A0A6M3JB88"/>
<evidence type="ECO:0000313" key="2">
    <source>
        <dbReference type="EMBL" id="QJA84726.1"/>
    </source>
</evidence>
<protein>
    <submittedName>
        <fullName evidence="1">Uncharacterized protein</fullName>
    </submittedName>
</protein>
<reference evidence="1" key="1">
    <citation type="submission" date="2020-03" db="EMBL/GenBank/DDBJ databases">
        <title>The deep terrestrial virosphere.</title>
        <authorList>
            <person name="Holmfeldt K."/>
            <person name="Nilsson E."/>
            <person name="Simone D."/>
            <person name="Lopez-Fernandez M."/>
            <person name="Wu X."/>
            <person name="de Brujin I."/>
            <person name="Lundin D."/>
            <person name="Andersson A."/>
            <person name="Bertilsson S."/>
            <person name="Dopson M."/>
        </authorList>
    </citation>
    <scope>NUCLEOTIDE SEQUENCE</scope>
    <source>
        <strain evidence="2">MM415A00172</strain>
        <strain evidence="1">MM415B00296</strain>
    </source>
</reference>
<sequence>MATGKFNETLVSFESGHYKTIKGIWKGDSIWTHFIKKDGGMIHVNKDKVEYMETFNKTS</sequence>
<organism evidence="1">
    <name type="scientific">viral metagenome</name>
    <dbReference type="NCBI Taxonomy" id="1070528"/>
    <lineage>
        <taxon>unclassified sequences</taxon>
        <taxon>metagenomes</taxon>
        <taxon>organismal metagenomes</taxon>
    </lineage>
</organism>
<evidence type="ECO:0000313" key="1">
    <source>
        <dbReference type="EMBL" id="QJA67160.1"/>
    </source>
</evidence>
<accession>A0A6M3JB88</accession>
<proteinExistence type="predicted"/>
<dbReference type="EMBL" id="MT141566">
    <property type="protein sequence ID" value="QJA67160.1"/>
    <property type="molecule type" value="Genomic_DNA"/>
</dbReference>
<gene>
    <name evidence="2" type="ORF">MM415A00172_0070</name>
    <name evidence="1" type="ORF">MM415B00296_0066</name>
</gene>